<dbReference type="EC" id="2.7.7.9" evidence="3"/>
<dbReference type="GO" id="GO:0003983">
    <property type="term" value="F:UTP:glucose-1-phosphate uridylyltransferase activity"/>
    <property type="evidence" value="ECO:0007669"/>
    <property type="project" value="UniProtKB-EC"/>
</dbReference>
<evidence type="ECO:0000313" key="4">
    <source>
        <dbReference type="Proteomes" id="UP001466331"/>
    </source>
</evidence>
<name>A0ABU9UCG4_9SPIR</name>
<reference evidence="3 4" key="1">
    <citation type="submission" date="2024-03" db="EMBL/GenBank/DDBJ databases">
        <title>Ignisphaera cupida sp. nov., a hyperthermophilic hydrolytic archaeon from a hot spring of Kamchatka, and proposal of Ignisphaeraceae fam. nov.</title>
        <authorList>
            <person name="Podosokorskaya O.A."/>
            <person name="Elcheninov A.G."/>
            <person name="Maltseva A.I."/>
            <person name="Zayulina K.S."/>
            <person name="Novikov A."/>
            <person name="Merkel A.Y."/>
        </authorList>
    </citation>
    <scope>NUCLEOTIDE SEQUENCE [LARGE SCALE GENOMIC DNA]</scope>
    <source>
        <strain evidence="3 4">38H-sp</strain>
    </source>
</reference>
<evidence type="ECO:0000313" key="3">
    <source>
        <dbReference type="EMBL" id="MEM5948345.1"/>
    </source>
</evidence>
<proteinExistence type="predicted"/>
<accession>A0ABU9UCG4</accession>
<evidence type="ECO:0000256" key="1">
    <source>
        <dbReference type="ARBA" id="ARBA00022679"/>
    </source>
</evidence>
<sequence>MRKLSPQLVSRMRELDIDVELSLKILDRVNKQPNALTETEFSLPTGKEDYIVDTREDVRLSLSSSYFFSRLKELGLTVPAVADFYTGGNTVELDEKKLKIIGILLYPKLAYGILNGGAATSYADSKKNSGFDKALFSAYESYFKKASELVKGRPKGVCPAYYGKSGEPGLSFMALKMRSLLIETLRYRSLAKRLGVEQQRECLPLFQMTSPVTHESVLAHIKELETHPAIEPLMQKLGLLSLSVYTAKQPLIAAFTHTADGSPLDIFTSAYGRECEPLALPGGHGQNFMVLADIYRQLYRNGYRFVYLTNVDNLGSAVDPVSLALLALSSKQAGFEFSYKTSVDVKGGVLVATPSGPLCMDIGAGISRSCVENEEKRGVPVLFNCATGLFDLSFLTANLDRIIGNLPLRLTDQDKDAGRYSQAEQITWEVMGLLDDILIFAVDKYRRFLAAKLLIETFLTSGLLLDDASSLYGVNPDVVKTADNLNRGLMAAFSDYYAIKPEDFSLLSADDIEKRLEETFDA</sequence>
<dbReference type="Proteomes" id="UP001466331">
    <property type="component" value="Unassembled WGS sequence"/>
</dbReference>
<dbReference type="InterPro" id="IPR029044">
    <property type="entry name" value="Nucleotide-diphossugar_trans"/>
</dbReference>
<dbReference type="RefSeq" id="WP_420069796.1">
    <property type="nucleotide sequence ID" value="NZ_JBCHKQ010000003.1"/>
</dbReference>
<keyword evidence="4" id="KW-1185">Reference proteome</keyword>
<protein>
    <submittedName>
        <fullName evidence="3">UTP--glucose-1-phosphate uridylyltransferase</fullName>
        <ecNumber evidence="3">2.7.7.9</ecNumber>
    </submittedName>
</protein>
<evidence type="ECO:0000256" key="2">
    <source>
        <dbReference type="ARBA" id="ARBA00022695"/>
    </source>
</evidence>
<dbReference type="Gene3D" id="3.90.550.10">
    <property type="entry name" value="Spore Coat Polysaccharide Biosynthesis Protein SpsA, Chain A"/>
    <property type="match status" value="1"/>
</dbReference>
<comment type="caution">
    <text evidence="3">The sequence shown here is derived from an EMBL/GenBank/DDBJ whole genome shotgun (WGS) entry which is preliminary data.</text>
</comment>
<dbReference type="InterPro" id="IPR002618">
    <property type="entry name" value="UDPGP_fam"/>
</dbReference>
<keyword evidence="2 3" id="KW-0548">Nucleotidyltransferase</keyword>
<dbReference type="EMBL" id="JBCHKQ010000003">
    <property type="protein sequence ID" value="MEM5948345.1"/>
    <property type="molecule type" value="Genomic_DNA"/>
</dbReference>
<keyword evidence="1 3" id="KW-0808">Transferase</keyword>
<gene>
    <name evidence="3" type="ORF">WKV44_07290</name>
</gene>
<dbReference type="Pfam" id="PF01704">
    <property type="entry name" value="UDPGP"/>
    <property type="match status" value="1"/>
</dbReference>
<dbReference type="SUPFAM" id="SSF53448">
    <property type="entry name" value="Nucleotide-diphospho-sugar transferases"/>
    <property type="match status" value="1"/>
</dbReference>
<organism evidence="3 4">
    <name type="scientific">Rarispira pelagica</name>
    <dbReference type="NCBI Taxonomy" id="3141764"/>
    <lineage>
        <taxon>Bacteria</taxon>
        <taxon>Pseudomonadati</taxon>
        <taxon>Spirochaetota</taxon>
        <taxon>Spirochaetia</taxon>
        <taxon>Winmispirales</taxon>
        <taxon>Winmispiraceae</taxon>
        <taxon>Rarispira</taxon>
    </lineage>
</organism>